<dbReference type="Pfam" id="PF24901">
    <property type="entry name" value="WHD_MCM7"/>
    <property type="match status" value="1"/>
</dbReference>
<protein>
    <submittedName>
        <fullName evidence="2">Uncharacterized protein</fullName>
    </submittedName>
</protein>
<accession>A0A803XPQ4</accession>
<dbReference type="AlphaFoldDB" id="A0A803XPQ4"/>
<sequence>MSVVFSPWDLGRRPPTLTPSPPPLSPRSPPRPSDAIFAALRELSGPSGRSVSAAEGLQRCVAKGFTPLQFHAALQEYEQLNVLQLNAARSRITFV</sequence>
<keyword evidence="3" id="KW-1185">Reference proteome</keyword>
<proteinExistence type="predicted"/>
<feature type="region of interest" description="Disordered" evidence="1">
    <location>
        <begin position="1"/>
        <end position="32"/>
    </location>
</feature>
<dbReference type="Proteomes" id="UP000001645">
    <property type="component" value="Unplaced"/>
</dbReference>
<evidence type="ECO:0000256" key="1">
    <source>
        <dbReference type="SAM" id="MobiDB-lite"/>
    </source>
</evidence>
<organism evidence="2 3">
    <name type="scientific">Meleagris gallopavo</name>
    <name type="common">Wild turkey</name>
    <dbReference type="NCBI Taxonomy" id="9103"/>
    <lineage>
        <taxon>Eukaryota</taxon>
        <taxon>Metazoa</taxon>
        <taxon>Chordata</taxon>
        <taxon>Craniata</taxon>
        <taxon>Vertebrata</taxon>
        <taxon>Euteleostomi</taxon>
        <taxon>Archelosauria</taxon>
        <taxon>Archosauria</taxon>
        <taxon>Dinosauria</taxon>
        <taxon>Saurischia</taxon>
        <taxon>Theropoda</taxon>
        <taxon>Coelurosauria</taxon>
        <taxon>Aves</taxon>
        <taxon>Neognathae</taxon>
        <taxon>Galloanserae</taxon>
        <taxon>Galliformes</taxon>
        <taxon>Phasianidae</taxon>
        <taxon>Meleagridinae</taxon>
        <taxon>Meleagris</taxon>
    </lineage>
</organism>
<name>A0A803XPQ4_MELGA</name>
<dbReference type="Ensembl" id="ENSMGAT00000026143.1">
    <property type="protein sequence ID" value="ENSMGAP00000021500.1"/>
    <property type="gene ID" value="ENSMGAG00000022116.1"/>
</dbReference>
<reference evidence="2" key="1">
    <citation type="journal article" date="2010" name="PLoS Biol.">
        <title>Multi-platform next-generation sequencing of the domestic turkey (Meleagris gallopavo): genome assembly and analysis.</title>
        <authorList>
            <person name="Dalloul R.A."/>
            <person name="Long J.A."/>
            <person name="Zimin A.V."/>
            <person name="Aslam L."/>
            <person name="Beal K."/>
            <person name="Blomberg L.A."/>
            <person name="Bouffard P."/>
            <person name="Burt D.W."/>
            <person name="Crasta O."/>
            <person name="Crooijmans R.P."/>
            <person name="Cooper K."/>
            <person name="Coulombe R.A."/>
            <person name="De S."/>
            <person name="Delany M.E."/>
            <person name="Dodgson J.B."/>
            <person name="Dong J.J."/>
            <person name="Evans C."/>
            <person name="Frederickson K.M."/>
            <person name="Flicek P."/>
            <person name="Florea L."/>
            <person name="Folkerts O."/>
            <person name="Groenen M.A."/>
            <person name="Harkins T.T."/>
            <person name="Herrero J."/>
            <person name="Hoffmann S."/>
            <person name="Megens H.J."/>
            <person name="Jiang A."/>
            <person name="de Jong P."/>
            <person name="Kaiser P."/>
            <person name="Kim H."/>
            <person name="Kim K.W."/>
            <person name="Kim S."/>
            <person name="Langenberger D."/>
            <person name="Lee M.K."/>
            <person name="Lee T."/>
            <person name="Mane S."/>
            <person name="Marcais G."/>
            <person name="Marz M."/>
            <person name="McElroy A.P."/>
            <person name="Modise T."/>
            <person name="Nefedov M."/>
            <person name="Notredame C."/>
            <person name="Paton I.R."/>
            <person name="Payne W.S."/>
            <person name="Pertea G."/>
            <person name="Prickett D."/>
            <person name="Puiu D."/>
            <person name="Qioa D."/>
            <person name="Raineri E."/>
            <person name="Ruffier M."/>
            <person name="Salzberg S.L."/>
            <person name="Schatz M.C."/>
            <person name="Scheuring C."/>
            <person name="Schmidt C.J."/>
            <person name="Schroeder S."/>
            <person name="Searle S.M."/>
            <person name="Smith E.J."/>
            <person name="Smith J."/>
            <person name="Sonstegard T.S."/>
            <person name="Stadler P.F."/>
            <person name="Tafer H."/>
            <person name="Tu Z.J."/>
            <person name="Van Tassell C.P."/>
            <person name="Vilella A.J."/>
            <person name="Williams K.P."/>
            <person name="Yorke J.A."/>
            <person name="Zhang L."/>
            <person name="Zhang H.B."/>
            <person name="Zhang X."/>
            <person name="Zhang Y."/>
            <person name="Reed K.M."/>
        </authorList>
    </citation>
    <scope>NUCLEOTIDE SEQUENCE [LARGE SCALE GENOMIC DNA]</scope>
</reference>
<evidence type="ECO:0000313" key="2">
    <source>
        <dbReference type="Ensembl" id="ENSMGAP00000021500.1"/>
    </source>
</evidence>
<reference evidence="2" key="2">
    <citation type="submission" date="2025-08" db="UniProtKB">
        <authorList>
            <consortium name="Ensembl"/>
        </authorList>
    </citation>
    <scope>IDENTIFICATION</scope>
</reference>
<evidence type="ECO:0000313" key="3">
    <source>
        <dbReference type="Proteomes" id="UP000001645"/>
    </source>
</evidence>
<dbReference type="GeneTree" id="ENSGT00940000175410"/>
<feature type="compositionally biased region" description="Pro residues" evidence="1">
    <location>
        <begin position="16"/>
        <end position="32"/>
    </location>
</feature>
<reference evidence="2" key="3">
    <citation type="submission" date="2025-09" db="UniProtKB">
        <authorList>
            <consortium name="Ensembl"/>
        </authorList>
    </citation>
    <scope>IDENTIFICATION</scope>
</reference>
<dbReference type="InParanoid" id="A0A803XPQ4"/>